<sequence>MLEKAMQRDHKLLYISIKPNAGGGLVLGSNGLYETINKPRGVRTRRYRRVPLLAHTNLQVSLLYRPRDHHNTPTYRQPEYPGVLLFFSRRVHETVAKSSACRSRSHSPSIIGLRLGKRPSMTCDMKDTCKADPSNPASRVRNAALQGLA</sequence>
<dbReference type="Proteomes" id="UP000005426">
    <property type="component" value="Unassembled WGS sequence"/>
</dbReference>
<evidence type="ECO:0000313" key="3">
    <source>
        <dbReference type="Proteomes" id="UP000005426"/>
    </source>
</evidence>
<dbReference type="AlphaFoldDB" id="G9NQV6"/>
<comment type="caution">
    <text evidence="2">The sequence shown here is derived from an EMBL/GenBank/DDBJ whole genome shotgun (WGS) entry which is preliminary data.</text>
</comment>
<dbReference type="EMBL" id="ABDG02000021">
    <property type="protein sequence ID" value="EHK46926.1"/>
    <property type="molecule type" value="Genomic_DNA"/>
</dbReference>
<evidence type="ECO:0000313" key="2">
    <source>
        <dbReference type="EMBL" id="EHK46926.1"/>
    </source>
</evidence>
<evidence type="ECO:0000256" key="1">
    <source>
        <dbReference type="SAM" id="MobiDB-lite"/>
    </source>
</evidence>
<accession>G9NQV6</accession>
<gene>
    <name evidence="2" type="ORF">TRIATDRAFT_298803</name>
</gene>
<organism evidence="2 3">
    <name type="scientific">Hypocrea atroviridis (strain ATCC 20476 / IMI 206040)</name>
    <name type="common">Trichoderma atroviride</name>
    <dbReference type="NCBI Taxonomy" id="452589"/>
    <lineage>
        <taxon>Eukaryota</taxon>
        <taxon>Fungi</taxon>
        <taxon>Dikarya</taxon>
        <taxon>Ascomycota</taxon>
        <taxon>Pezizomycotina</taxon>
        <taxon>Sordariomycetes</taxon>
        <taxon>Hypocreomycetidae</taxon>
        <taxon>Hypocreales</taxon>
        <taxon>Hypocreaceae</taxon>
        <taxon>Trichoderma</taxon>
    </lineage>
</organism>
<proteinExistence type="predicted"/>
<reference evidence="2 3" key="1">
    <citation type="journal article" date="2011" name="Genome Biol.">
        <title>Comparative genome sequence analysis underscores mycoparasitism as the ancestral life style of Trichoderma.</title>
        <authorList>
            <person name="Kubicek C.P."/>
            <person name="Herrera-Estrella A."/>
            <person name="Seidl-Seiboth V."/>
            <person name="Martinez D.A."/>
            <person name="Druzhinina I.S."/>
            <person name="Thon M."/>
            <person name="Zeilinger S."/>
            <person name="Casas-Flores S."/>
            <person name="Horwitz B.A."/>
            <person name="Mukherjee P.K."/>
            <person name="Mukherjee M."/>
            <person name="Kredics L."/>
            <person name="Alcaraz L.D."/>
            <person name="Aerts A."/>
            <person name="Antal Z."/>
            <person name="Atanasova L."/>
            <person name="Cervantes-Badillo M.G."/>
            <person name="Challacombe J."/>
            <person name="Chertkov O."/>
            <person name="McCluskey K."/>
            <person name="Coulpier F."/>
            <person name="Deshpande N."/>
            <person name="von Doehren H."/>
            <person name="Ebbole D.J."/>
            <person name="Esquivel-Naranjo E.U."/>
            <person name="Fekete E."/>
            <person name="Flipphi M."/>
            <person name="Glaser F."/>
            <person name="Gomez-Rodriguez E.Y."/>
            <person name="Gruber S."/>
            <person name="Han C."/>
            <person name="Henrissat B."/>
            <person name="Hermosa R."/>
            <person name="Hernandez-Onate M."/>
            <person name="Karaffa L."/>
            <person name="Kosti I."/>
            <person name="Le Crom S."/>
            <person name="Lindquist E."/>
            <person name="Lucas S."/>
            <person name="Luebeck M."/>
            <person name="Luebeck P.S."/>
            <person name="Margeot A."/>
            <person name="Metz B."/>
            <person name="Misra M."/>
            <person name="Nevalainen H."/>
            <person name="Omann M."/>
            <person name="Packer N."/>
            <person name="Perrone G."/>
            <person name="Uresti-Rivera E.E."/>
            <person name="Salamov A."/>
            <person name="Schmoll M."/>
            <person name="Seiboth B."/>
            <person name="Shapiro H."/>
            <person name="Sukno S."/>
            <person name="Tamayo-Ramos J.A."/>
            <person name="Tisch D."/>
            <person name="Wiest A."/>
            <person name="Wilkinson H.H."/>
            <person name="Zhang M."/>
            <person name="Coutinho P.M."/>
            <person name="Kenerley C.M."/>
            <person name="Monte E."/>
            <person name="Baker S.E."/>
            <person name="Grigoriev I.V."/>
        </authorList>
    </citation>
    <scope>NUCLEOTIDE SEQUENCE [LARGE SCALE GENOMIC DNA]</scope>
    <source>
        <strain evidence="3">ATCC 20476 / IMI 206040</strain>
    </source>
</reference>
<protein>
    <submittedName>
        <fullName evidence="2">Uncharacterized protein</fullName>
    </submittedName>
</protein>
<dbReference type="HOGENOM" id="CLU_1749915_0_0_1"/>
<name>G9NQV6_HYPAI</name>
<keyword evidence="3" id="KW-1185">Reference proteome</keyword>
<feature type="region of interest" description="Disordered" evidence="1">
    <location>
        <begin position="128"/>
        <end position="149"/>
    </location>
</feature>